<gene>
    <name evidence="2" type="ORF">AK812_SmicGene27594</name>
</gene>
<proteinExistence type="predicted"/>
<evidence type="ECO:0000313" key="3">
    <source>
        <dbReference type="Proteomes" id="UP000186817"/>
    </source>
</evidence>
<dbReference type="Proteomes" id="UP000186817">
    <property type="component" value="Unassembled WGS sequence"/>
</dbReference>
<keyword evidence="3" id="KW-1185">Reference proteome</keyword>
<evidence type="ECO:0000256" key="1">
    <source>
        <dbReference type="SAM" id="Phobius"/>
    </source>
</evidence>
<sequence>MFDYRSRQAKAQRAWHLARADKGSYGSLELGRPREREMTGSSQNCCPGDTSTGILSSLGRLKFTRKATTKKTATDIGDLEGIEGDTENPQSLQVACESIARSQARQGDAMVSSWLPVEDVLEASVPLVSGRQNGEMVLIVAMTAVMMMLLMMVMIELPSMRAMLLMAVLIKNTILVMSARQDNEEVQ</sequence>
<organism evidence="2 3">
    <name type="scientific">Symbiodinium microadriaticum</name>
    <name type="common">Dinoflagellate</name>
    <name type="synonym">Zooxanthella microadriatica</name>
    <dbReference type="NCBI Taxonomy" id="2951"/>
    <lineage>
        <taxon>Eukaryota</taxon>
        <taxon>Sar</taxon>
        <taxon>Alveolata</taxon>
        <taxon>Dinophyceae</taxon>
        <taxon>Suessiales</taxon>
        <taxon>Symbiodiniaceae</taxon>
        <taxon>Symbiodinium</taxon>
    </lineage>
</organism>
<protein>
    <submittedName>
        <fullName evidence="2">Uncharacterized protein</fullName>
    </submittedName>
</protein>
<keyword evidence="1" id="KW-1133">Transmembrane helix</keyword>
<dbReference type="EMBL" id="LSRX01000695">
    <property type="protein sequence ID" value="OLP90786.1"/>
    <property type="molecule type" value="Genomic_DNA"/>
</dbReference>
<name>A0A1Q9D6Q0_SYMMI</name>
<accession>A0A1Q9D6Q0</accession>
<dbReference type="AlphaFoldDB" id="A0A1Q9D6Q0"/>
<feature type="transmembrane region" description="Helical" evidence="1">
    <location>
        <begin position="136"/>
        <end position="155"/>
    </location>
</feature>
<evidence type="ECO:0000313" key="2">
    <source>
        <dbReference type="EMBL" id="OLP90786.1"/>
    </source>
</evidence>
<comment type="caution">
    <text evidence="2">The sequence shown here is derived from an EMBL/GenBank/DDBJ whole genome shotgun (WGS) entry which is preliminary data.</text>
</comment>
<keyword evidence="1" id="KW-0472">Membrane</keyword>
<reference evidence="2 3" key="1">
    <citation type="submission" date="2016-02" db="EMBL/GenBank/DDBJ databases">
        <title>Genome analysis of coral dinoflagellate symbionts highlights evolutionary adaptations to a symbiotic lifestyle.</title>
        <authorList>
            <person name="Aranda M."/>
            <person name="Li Y."/>
            <person name="Liew Y.J."/>
            <person name="Baumgarten S."/>
            <person name="Simakov O."/>
            <person name="Wilson M."/>
            <person name="Piel J."/>
            <person name="Ashoor H."/>
            <person name="Bougouffa S."/>
            <person name="Bajic V.B."/>
            <person name="Ryu T."/>
            <person name="Ravasi T."/>
            <person name="Bayer T."/>
            <person name="Micklem G."/>
            <person name="Kim H."/>
            <person name="Bhak J."/>
            <person name="Lajeunesse T.C."/>
            <person name="Voolstra C.R."/>
        </authorList>
    </citation>
    <scope>NUCLEOTIDE SEQUENCE [LARGE SCALE GENOMIC DNA]</scope>
    <source>
        <strain evidence="2 3">CCMP2467</strain>
    </source>
</reference>
<keyword evidence="1" id="KW-0812">Transmembrane</keyword>